<dbReference type="EMBL" id="MCGN01000007">
    <property type="protein sequence ID" value="ORY94766.1"/>
    <property type="molecule type" value="Genomic_DNA"/>
</dbReference>
<proteinExistence type="predicted"/>
<dbReference type="PROSITE" id="PS50157">
    <property type="entry name" value="ZINC_FINGER_C2H2_2"/>
    <property type="match status" value="4"/>
</dbReference>
<name>A0A1X2H878_SYNRA</name>
<dbReference type="PROSITE" id="PS00028">
    <property type="entry name" value="ZINC_FINGER_C2H2_1"/>
    <property type="match status" value="4"/>
</dbReference>
<gene>
    <name evidence="10" type="ORF">BCR43DRAFT_565014</name>
</gene>
<feature type="domain" description="C2H2-type" evidence="9">
    <location>
        <begin position="110"/>
        <end position="140"/>
    </location>
</feature>
<dbReference type="InterPro" id="IPR036236">
    <property type="entry name" value="Znf_C2H2_sf"/>
</dbReference>
<evidence type="ECO:0000256" key="7">
    <source>
        <dbReference type="PROSITE-ProRule" id="PRU00042"/>
    </source>
</evidence>
<evidence type="ECO:0000256" key="5">
    <source>
        <dbReference type="ARBA" id="ARBA00022833"/>
    </source>
</evidence>
<evidence type="ECO:0000256" key="8">
    <source>
        <dbReference type="SAM" id="MobiDB-lite"/>
    </source>
</evidence>
<dbReference type="GO" id="GO:0000978">
    <property type="term" value="F:RNA polymerase II cis-regulatory region sequence-specific DNA binding"/>
    <property type="evidence" value="ECO:0007669"/>
    <property type="project" value="TreeGrafter"/>
</dbReference>
<dbReference type="GO" id="GO:0008270">
    <property type="term" value="F:zinc ion binding"/>
    <property type="evidence" value="ECO:0007669"/>
    <property type="project" value="UniProtKB-KW"/>
</dbReference>
<organism evidence="10 11">
    <name type="scientific">Syncephalastrum racemosum</name>
    <name type="common">Filamentous fungus</name>
    <dbReference type="NCBI Taxonomy" id="13706"/>
    <lineage>
        <taxon>Eukaryota</taxon>
        <taxon>Fungi</taxon>
        <taxon>Fungi incertae sedis</taxon>
        <taxon>Mucoromycota</taxon>
        <taxon>Mucoromycotina</taxon>
        <taxon>Mucoromycetes</taxon>
        <taxon>Mucorales</taxon>
        <taxon>Syncephalastraceae</taxon>
        <taxon>Syncephalastrum</taxon>
    </lineage>
</organism>
<evidence type="ECO:0000256" key="4">
    <source>
        <dbReference type="ARBA" id="ARBA00022771"/>
    </source>
</evidence>
<feature type="domain" description="C2H2-type" evidence="9">
    <location>
        <begin position="20"/>
        <end position="49"/>
    </location>
</feature>
<keyword evidence="4 7" id="KW-0863">Zinc-finger</keyword>
<evidence type="ECO:0000256" key="2">
    <source>
        <dbReference type="ARBA" id="ARBA00022723"/>
    </source>
</evidence>
<evidence type="ECO:0000256" key="1">
    <source>
        <dbReference type="ARBA" id="ARBA00004123"/>
    </source>
</evidence>
<feature type="region of interest" description="Disordered" evidence="8">
    <location>
        <begin position="152"/>
        <end position="194"/>
    </location>
</feature>
<protein>
    <recommendedName>
        <fullName evidence="9">C2H2-type domain-containing protein</fullName>
    </recommendedName>
</protein>
<keyword evidence="3" id="KW-0677">Repeat</keyword>
<dbReference type="SMART" id="SM00355">
    <property type="entry name" value="ZnF_C2H2"/>
    <property type="match status" value="4"/>
</dbReference>
<keyword evidence="11" id="KW-1185">Reference proteome</keyword>
<dbReference type="SUPFAM" id="SSF57667">
    <property type="entry name" value="beta-beta-alpha zinc fingers"/>
    <property type="match status" value="3"/>
</dbReference>
<dbReference type="FunFam" id="3.30.160.60:FF:001325">
    <property type="entry name" value="zinc finger protein 200"/>
    <property type="match status" value="1"/>
</dbReference>
<accession>A0A1X2H878</accession>
<evidence type="ECO:0000313" key="10">
    <source>
        <dbReference type="EMBL" id="ORY94766.1"/>
    </source>
</evidence>
<keyword evidence="6" id="KW-0539">Nucleus</keyword>
<dbReference type="AlphaFoldDB" id="A0A1X2H878"/>
<evidence type="ECO:0000313" key="11">
    <source>
        <dbReference type="Proteomes" id="UP000242180"/>
    </source>
</evidence>
<dbReference type="PANTHER" id="PTHR23235:SF120">
    <property type="entry name" value="KRUPPEL-LIKE FACTOR 15"/>
    <property type="match status" value="1"/>
</dbReference>
<dbReference type="OrthoDB" id="654211at2759"/>
<comment type="caution">
    <text evidence="10">The sequence shown here is derived from an EMBL/GenBank/DDBJ whole genome shotgun (WGS) entry which is preliminary data.</text>
</comment>
<dbReference type="FunFam" id="3.30.160.60:FF:000744">
    <property type="entry name" value="zinc finger E-box-binding homeobox 1"/>
    <property type="match status" value="1"/>
</dbReference>
<dbReference type="InParanoid" id="A0A1X2H878"/>
<sequence length="267" mass="30444">MEISELVHQEQFTFDEQRPFQCTFSSCQKSFGRRSDLVRHARIHTNDRPFKCAEPGCNRSFIQRSALTVHLRTHTGEKPHACEYPYCNKTFGDSSSLARHRRTHTGKRPYKCPAEACGKSFVRKTMLIKHMKQDHPGDGNRPVVQWRPFHEERRSMDASSVSPSSTHSSLDSSPMSYTRTPSISTRSSSPSLSDDPCLLRPLPVVAQQPWWNLPHYQNHAPSAVQNLPGLTHYLKEQQELCPPEIRRDSGVSFLPDTPAPSAPRYCF</sequence>
<feature type="domain" description="C2H2-type" evidence="9">
    <location>
        <begin position="80"/>
        <end position="109"/>
    </location>
</feature>
<dbReference type="Pfam" id="PF00096">
    <property type="entry name" value="zf-C2H2"/>
    <property type="match status" value="4"/>
</dbReference>
<feature type="domain" description="C2H2-type" evidence="9">
    <location>
        <begin position="50"/>
        <end position="79"/>
    </location>
</feature>
<dbReference type="GO" id="GO:0005634">
    <property type="term" value="C:nucleus"/>
    <property type="evidence" value="ECO:0007669"/>
    <property type="project" value="UniProtKB-SubCell"/>
</dbReference>
<comment type="subcellular location">
    <subcellularLocation>
        <location evidence="1">Nucleus</location>
    </subcellularLocation>
</comment>
<evidence type="ECO:0000256" key="6">
    <source>
        <dbReference type="ARBA" id="ARBA00023242"/>
    </source>
</evidence>
<keyword evidence="2" id="KW-0479">Metal-binding</keyword>
<evidence type="ECO:0000256" key="3">
    <source>
        <dbReference type="ARBA" id="ARBA00022737"/>
    </source>
</evidence>
<evidence type="ECO:0000259" key="9">
    <source>
        <dbReference type="PROSITE" id="PS50157"/>
    </source>
</evidence>
<dbReference type="GO" id="GO:0000981">
    <property type="term" value="F:DNA-binding transcription factor activity, RNA polymerase II-specific"/>
    <property type="evidence" value="ECO:0007669"/>
    <property type="project" value="TreeGrafter"/>
</dbReference>
<feature type="compositionally biased region" description="Low complexity" evidence="8">
    <location>
        <begin position="159"/>
        <end position="194"/>
    </location>
</feature>
<dbReference type="FunFam" id="3.30.160.60:FF:000125">
    <property type="entry name" value="Putative zinc finger protein 143"/>
    <property type="match status" value="2"/>
</dbReference>
<dbReference type="InterPro" id="IPR013087">
    <property type="entry name" value="Znf_C2H2_type"/>
</dbReference>
<dbReference type="Proteomes" id="UP000242180">
    <property type="component" value="Unassembled WGS sequence"/>
</dbReference>
<dbReference type="PANTHER" id="PTHR23235">
    <property type="entry name" value="KRUEPPEL-LIKE TRANSCRIPTION FACTOR"/>
    <property type="match status" value="1"/>
</dbReference>
<keyword evidence="5" id="KW-0862">Zinc</keyword>
<dbReference type="STRING" id="13706.A0A1X2H878"/>
<reference evidence="10 11" key="1">
    <citation type="submission" date="2016-07" db="EMBL/GenBank/DDBJ databases">
        <title>Pervasive Adenine N6-methylation of Active Genes in Fungi.</title>
        <authorList>
            <consortium name="DOE Joint Genome Institute"/>
            <person name="Mondo S.J."/>
            <person name="Dannebaum R.O."/>
            <person name="Kuo R.C."/>
            <person name="Labutti K."/>
            <person name="Haridas S."/>
            <person name="Kuo A."/>
            <person name="Salamov A."/>
            <person name="Ahrendt S.R."/>
            <person name="Lipzen A."/>
            <person name="Sullivan W."/>
            <person name="Andreopoulos W.B."/>
            <person name="Clum A."/>
            <person name="Lindquist E."/>
            <person name="Daum C."/>
            <person name="Ramamoorthy G.K."/>
            <person name="Gryganskyi A."/>
            <person name="Culley D."/>
            <person name="Magnuson J.K."/>
            <person name="James T.Y."/>
            <person name="O'Malley M.A."/>
            <person name="Stajich J.E."/>
            <person name="Spatafora J.W."/>
            <person name="Visel A."/>
            <person name="Grigoriev I.V."/>
        </authorList>
    </citation>
    <scope>NUCLEOTIDE SEQUENCE [LARGE SCALE GENOMIC DNA]</scope>
    <source>
        <strain evidence="10 11">NRRL 2496</strain>
    </source>
</reference>
<dbReference type="Gene3D" id="3.30.160.60">
    <property type="entry name" value="Classic Zinc Finger"/>
    <property type="match status" value="4"/>
</dbReference>